<name>A0A0C1Y757_9CYAN</name>
<keyword evidence="3" id="KW-0812">Transmembrane</keyword>
<dbReference type="PANTHER" id="PTHR40278">
    <property type="entry name" value="DNA UTILIZATION PROTEIN HOFN"/>
    <property type="match status" value="1"/>
</dbReference>
<reference evidence="4" key="3">
    <citation type="submission" date="2020-02" db="EMBL/GenBank/DDBJ databases">
        <authorList>
            <person name="Sarangi A.N."/>
            <person name="Ghosh S."/>
            <person name="Mukherjee M."/>
            <person name="Tripathy S."/>
        </authorList>
    </citation>
    <scope>NUCLEOTIDE SEQUENCE</scope>
    <source>
        <strain evidence="4">BDU141951</strain>
    </source>
</reference>
<feature type="coiled-coil region" evidence="1">
    <location>
        <begin position="61"/>
        <end position="98"/>
    </location>
</feature>
<evidence type="ECO:0000313" key="4">
    <source>
        <dbReference type="EMBL" id="NEV68095.1"/>
    </source>
</evidence>
<dbReference type="InterPro" id="IPR007813">
    <property type="entry name" value="PilN"/>
</dbReference>
<comment type="caution">
    <text evidence="4">The sequence shown here is derived from an EMBL/GenBank/DDBJ whole genome shotgun (WGS) entry which is preliminary data.</text>
</comment>
<keyword evidence="3" id="KW-1133">Transmembrane helix</keyword>
<proteinExistence type="predicted"/>
<evidence type="ECO:0000256" key="2">
    <source>
        <dbReference type="SAM" id="MobiDB-lite"/>
    </source>
</evidence>
<feature type="region of interest" description="Disordered" evidence="2">
    <location>
        <begin position="134"/>
        <end position="157"/>
    </location>
</feature>
<evidence type="ECO:0000256" key="1">
    <source>
        <dbReference type="SAM" id="Coils"/>
    </source>
</evidence>
<accession>A0A0C1Y757</accession>
<dbReference type="AlphaFoldDB" id="A0A0C1Y757"/>
<keyword evidence="1" id="KW-0175">Coiled coil</keyword>
<dbReference type="EMBL" id="JTHE02000003">
    <property type="protein sequence ID" value="NEV68095.1"/>
    <property type="molecule type" value="Genomic_DNA"/>
</dbReference>
<feature type="compositionally biased region" description="Low complexity" evidence="2">
    <location>
        <begin position="135"/>
        <end position="148"/>
    </location>
</feature>
<sequence>MYGLDINFLKDREIRPVEASARTAQAAAPAGSRTPLLIGLLVAVAALGLVGGYWLLLQQRISRLEAREAELDQQIATIQSQLQQIETVQQQIALVEAENQAFVNVFNQIRPWSAFLKELRDRTPARIQIVSVSQTAGTTLPGPPTAEGATEESGTPPPVTGGVEIAGVACSFNDVNDFLLTLQRSPLLNASSVTIDESTRQDELLDPQVQGVCPNSPPNRPEILVDFTLSGNFTDVPSEDLLDVLDRQGAVGLATRIRALRDSGVIETP</sequence>
<dbReference type="PANTHER" id="PTHR40278:SF1">
    <property type="entry name" value="DNA UTILIZATION PROTEIN HOFN"/>
    <property type="match status" value="1"/>
</dbReference>
<reference evidence="4" key="1">
    <citation type="submission" date="2014-11" db="EMBL/GenBank/DDBJ databases">
        <authorList>
            <person name="Malar M.C."/>
            <person name="Sen D."/>
            <person name="Tripathy S."/>
        </authorList>
    </citation>
    <scope>NUCLEOTIDE SEQUENCE</scope>
    <source>
        <strain evidence="4">BDU141951</strain>
    </source>
</reference>
<reference evidence="4" key="2">
    <citation type="journal article" date="2015" name="Genome Announc.">
        <title>Draft Genome Sequence of Filamentous Marine Cyanobacterium Lyngbya confervoides Strain BDU141951.</title>
        <authorList>
            <person name="Chandrababunaidu M.M."/>
            <person name="Sen D."/>
            <person name="Tripathy S."/>
        </authorList>
    </citation>
    <scope>NUCLEOTIDE SEQUENCE</scope>
    <source>
        <strain evidence="4">BDU141951</strain>
    </source>
</reference>
<dbReference type="Pfam" id="PF05137">
    <property type="entry name" value="PilN"/>
    <property type="match status" value="1"/>
</dbReference>
<protein>
    <submittedName>
        <fullName evidence="4">Pilus assembly protein PilN</fullName>
    </submittedName>
</protein>
<feature type="transmembrane region" description="Helical" evidence="3">
    <location>
        <begin position="36"/>
        <end position="57"/>
    </location>
</feature>
<organism evidence="4">
    <name type="scientific">Lyngbya confervoides BDU141951</name>
    <dbReference type="NCBI Taxonomy" id="1574623"/>
    <lineage>
        <taxon>Bacteria</taxon>
        <taxon>Bacillati</taxon>
        <taxon>Cyanobacteriota</taxon>
        <taxon>Cyanophyceae</taxon>
        <taxon>Oscillatoriophycideae</taxon>
        <taxon>Oscillatoriales</taxon>
        <taxon>Microcoleaceae</taxon>
        <taxon>Lyngbya</taxon>
    </lineage>
</organism>
<evidence type="ECO:0000256" key="3">
    <source>
        <dbReference type="SAM" id="Phobius"/>
    </source>
</evidence>
<gene>
    <name evidence="4" type="ORF">QQ91_013335</name>
</gene>
<keyword evidence="3" id="KW-0472">Membrane</keyword>
<dbReference type="InterPro" id="IPR052534">
    <property type="entry name" value="Extracell_DNA_Util/SecSys_Comp"/>
</dbReference>